<proteinExistence type="predicted"/>
<sequence length="120" mass="12127">MIENASHSLARSLMATSWPQAVSPDAARAVADGQGGAAPGQEPARAAQSSPSQNFSPIVLAPALAALGSEPVPGADPDAAPEQDAEQERPSAAQGRSRYAAGSQTGSQPQSAVPRLDMRV</sequence>
<evidence type="ECO:0000256" key="1">
    <source>
        <dbReference type="SAM" id="MobiDB-lite"/>
    </source>
</evidence>
<gene>
    <name evidence="2" type="ORF">ASZ90_001229</name>
</gene>
<feature type="compositionally biased region" description="Polar residues" evidence="1">
    <location>
        <begin position="102"/>
        <end position="111"/>
    </location>
</feature>
<comment type="caution">
    <text evidence="2">The sequence shown here is derived from an EMBL/GenBank/DDBJ whole genome shotgun (WGS) entry which is preliminary data.</text>
</comment>
<dbReference type="AlphaFoldDB" id="A0A0W8G6V2"/>
<feature type="region of interest" description="Disordered" evidence="1">
    <location>
        <begin position="21"/>
        <end position="120"/>
    </location>
</feature>
<reference evidence="2" key="1">
    <citation type="journal article" date="2015" name="Proc. Natl. Acad. Sci. U.S.A.">
        <title>Networks of energetic and metabolic interactions define dynamics in microbial communities.</title>
        <authorList>
            <person name="Embree M."/>
            <person name="Liu J.K."/>
            <person name="Al-Bassam M.M."/>
            <person name="Zengler K."/>
        </authorList>
    </citation>
    <scope>NUCLEOTIDE SEQUENCE</scope>
</reference>
<feature type="compositionally biased region" description="Low complexity" evidence="1">
    <location>
        <begin position="39"/>
        <end position="48"/>
    </location>
</feature>
<protein>
    <submittedName>
        <fullName evidence="2">Uncharacterized protein</fullName>
    </submittedName>
</protein>
<accession>A0A0W8G6V2</accession>
<evidence type="ECO:0000313" key="2">
    <source>
        <dbReference type="EMBL" id="KUG28900.1"/>
    </source>
</evidence>
<dbReference type="EMBL" id="LNQE01000160">
    <property type="protein sequence ID" value="KUG28900.1"/>
    <property type="molecule type" value="Genomic_DNA"/>
</dbReference>
<name>A0A0W8G6V2_9ZZZZ</name>
<organism evidence="2">
    <name type="scientific">hydrocarbon metagenome</name>
    <dbReference type="NCBI Taxonomy" id="938273"/>
    <lineage>
        <taxon>unclassified sequences</taxon>
        <taxon>metagenomes</taxon>
        <taxon>ecological metagenomes</taxon>
    </lineage>
</organism>